<reference evidence="2 3" key="1">
    <citation type="submission" date="2020-02" db="EMBL/GenBank/DDBJ databases">
        <authorList>
            <person name="Ma Q."/>
            <person name="Huang Y."/>
            <person name="Song X."/>
            <person name="Pei D."/>
        </authorList>
    </citation>
    <scope>NUCLEOTIDE SEQUENCE [LARGE SCALE GENOMIC DNA]</scope>
    <source>
        <strain evidence="2">Sxm20200214</strain>
        <tissue evidence="2">Leaf</tissue>
    </source>
</reference>
<evidence type="ECO:0000256" key="1">
    <source>
        <dbReference type="SAM" id="MobiDB-lite"/>
    </source>
</evidence>
<sequence>MSDGQRLGTRRQVLSAMVRTSSKKKTVTIDEVFPDPVPNSMEEDRDSEVVADSEDEEQQPQNDMQEQLEPDGLPKKPAETGSAKYSLTKDMGRFWTQLSAGQLCLCHQAEGVCGDLSNLGDSSSNDEGGAEDLDSLSDEF</sequence>
<dbReference type="Proteomes" id="UP000886595">
    <property type="component" value="Unassembled WGS sequence"/>
</dbReference>
<feature type="compositionally biased region" description="Low complexity" evidence="1">
    <location>
        <begin position="115"/>
        <end position="127"/>
    </location>
</feature>
<evidence type="ECO:0000313" key="3">
    <source>
        <dbReference type="Proteomes" id="UP000886595"/>
    </source>
</evidence>
<feature type="compositionally biased region" description="Acidic residues" evidence="1">
    <location>
        <begin position="128"/>
        <end position="140"/>
    </location>
</feature>
<feature type="compositionally biased region" description="Acidic residues" evidence="1">
    <location>
        <begin position="41"/>
        <end position="58"/>
    </location>
</feature>
<organism evidence="2 3">
    <name type="scientific">Brassica carinata</name>
    <name type="common">Ethiopian mustard</name>
    <name type="synonym">Abyssinian cabbage</name>
    <dbReference type="NCBI Taxonomy" id="52824"/>
    <lineage>
        <taxon>Eukaryota</taxon>
        <taxon>Viridiplantae</taxon>
        <taxon>Streptophyta</taxon>
        <taxon>Embryophyta</taxon>
        <taxon>Tracheophyta</taxon>
        <taxon>Spermatophyta</taxon>
        <taxon>Magnoliopsida</taxon>
        <taxon>eudicotyledons</taxon>
        <taxon>Gunneridae</taxon>
        <taxon>Pentapetalae</taxon>
        <taxon>rosids</taxon>
        <taxon>malvids</taxon>
        <taxon>Brassicales</taxon>
        <taxon>Brassicaceae</taxon>
        <taxon>Brassiceae</taxon>
        <taxon>Brassica</taxon>
    </lineage>
</organism>
<feature type="region of interest" description="Disordered" evidence="1">
    <location>
        <begin position="115"/>
        <end position="140"/>
    </location>
</feature>
<gene>
    <name evidence="2" type="ORF">Bca52824_057718</name>
</gene>
<keyword evidence="3" id="KW-1185">Reference proteome</keyword>
<proteinExistence type="predicted"/>
<dbReference type="OrthoDB" id="10431727at2759"/>
<name>A0A8X7QWK9_BRACI</name>
<dbReference type="EMBL" id="JAAMPC010000012">
    <property type="protein sequence ID" value="KAG2275163.1"/>
    <property type="molecule type" value="Genomic_DNA"/>
</dbReference>
<feature type="region of interest" description="Disordered" evidence="1">
    <location>
        <begin position="1"/>
        <end position="84"/>
    </location>
</feature>
<comment type="caution">
    <text evidence="2">The sequence shown here is derived from an EMBL/GenBank/DDBJ whole genome shotgun (WGS) entry which is preliminary data.</text>
</comment>
<accession>A0A8X7QWK9</accession>
<evidence type="ECO:0000313" key="2">
    <source>
        <dbReference type="EMBL" id="KAG2275163.1"/>
    </source>
</evidence>
<protein>
    <submittedName>
        <fullName evidence="2">Uncharacterized protein</fullName>
    </submittedName>
</protein>
<dbReference type="AlphaFoldDB" id="A0A8X7QWK9"/>